<dbReference type="AlphaFoldDB" id="A0A4R7BS38"/>
<dbReference type="RefSeq" id="WP_133773516.1">
    <property type="nucleotide sequence ID" value="NZ_SNZR01000015.1"/>
</dbReference>
<dbReference type="Gene3D" id="1.10.10.10">
    <property type="entry name" value="Winged helix-like DNA-binding domain superfamily/Winged helix DNA-binding domain"/>
    <property type="match status" value="1"/>
</dbReference>
<organism evidence="3 4">
    <name type="scientific">Enterovirga rhinocerotis</name>
    <dbReference type="NCBI Taxonomy" id="1339210"/>
    <lineage>
        <taxon>Bacteria</taxon>
        <taxon>Pseudomonadati</taxon>
        <taxon>Pseudomonadota</taxon>
        <taxon>Alphaproteobacteria</taxon>
        <taxon>Hyphomicrobiales</taxon>
        <taxon>Methylobacteriaceae</taxon>
        <taxon>Enterovirga</taxon>
    </lineage>
</organism>
<dbReference type="PROSITE" id="PS52050">
    <property type="entry name" value="WYL"/>
    <property type="match status" value="1"/>
</dbReference>
<feature type="domain" description="Helix-turn-helix type 11" evidence="1">
    <location>
        <begin position="6"/>
        <end position="60"/>
    </location>
</feature>
<dbReference type="EMBL" id="SNZR01000015">
    <property type="protein sequence ID" value="TDR88211.1"/>
    <property type="molecule type" value="Genomic_DNA"/>
</dbReference>
<dbReference type="Proteomes" id="UP000295122">
    <property type="component" value="Unassembled WGS sequence"/>
</dbReference>
<dbReference type="Pfam" id="PF08279">
    <property type="entry name" value="HTH_11"/>
    <property type="match status" value="1"/>
</dbReference>
<feature type="domain" description="WYL" evidence="2">
    <location>
        <begin position="137"/>
        <end position="203"/>
    </location>
</feature>
<dbReference type="InterPro" id="IPR013196">
    <property type="entry name" value="HTH_11"/>
</dbReference>
<dbReference type="PANTHER" id="PTHR34580:SF3">
    <property type="entry name" value="PROTEIN PAFB"/>
    <property type="match status" value="1"/>
</dbReference>
<name>A0A4R7BS38_9HYPH</name>
<evidence type="ECO:0000259" key="1">
    <source>
        <dbReference type="Pfam" id="PF08279"/>
    </source>
</evidence>
<dbReference type="InterPro" id="IPR026881">
    <property type="entry name" value="WYL_dom"/>
</dbReference>
<gene>
    <name evidence="3" type="ORF">EV668_4083</name>
</gene>
<reference evidence="3 4" key="1">
    <citation type="submission" date="2019-03" db="EMBL/GenBank/DDBJ databases">
        <title>Genomic Encyclopedia of Type Strains, Phase IV (KMG-IV): sequencing the most valuable type-strain genomes for metagenomic binning, comparative biology and taxonomic classification.</title>
        <authorList>
            <person name="Goeker M."/>
        </authorList>
    </citation>
    <scope>NUCLEOTIDE SEQUENCE [LARGE SCALE GENOMIC DNA]</scope>
    <source>
        <strain evidence="3 4">DSM 25903</strain>
    </source>
</reference>
<evidence type="ECO:0000313" key="3">
    <source>
        <dbReference type="EMBL" id="TDR88211.1"/>
    </source>
</evidence>
<accession>A0A4R7BS38</accession>
<protein>
    <submittedName>
        <fullName evidence="3">WYL domain-containing protein</fullName>
    </submittedName>
</protein>
<dbReference type="InterPro" id="IPR036388">
    <property type="entry name" value="WH-like_DNA-bd_sf"/>
</dbReference>
<dbReference type="PANTHER" id="PTHR34580">
    <property type="match status" value="1"/>
</dbReference>
<keyword evidence="4" id="KW-1185">Reference proteome</keyword>
<proteinExistence type="predicted"/>
<dbReference type="InterPro" id="IPR036390">
    <property type="entry name" value="WH_DNA-bd_sf"/>
</dbReference>
<sequence>MARSDRLFRLLQLMRQMRPPVTAARLAEATEVSLRSLYRDIDSLRAAGARIEGERGYGYRLVEDGSLPPQAFTRSEIEAIVLGLGEVRAMGDPAMVAAAEAVLSKVAATLPDDREQQLLHAISHVYRPHRRMQTSPFLDVVRDACWSEHALDIVYADKDGTTSQRTVHPLALVYTDRALTMLAWCCLRADYRMFRLERLQRVERGSHSFRPKRVALLREYIGRLEGRGG</sequence>
<dbReference type="Pfam" id="PF13280">
    <property type="entry name" value="WYL"/>
    <property type="match status" value="1"/>
</dbReference>
<dbReference type="OrthoDB" id="9807255at2"/>
<dbReference type="SUPFAM" id="SSF46785">
    <property type="entry name" value="Winged helix' DNA-binding domain"/>
    <property type="match status" value="1"/>
</dbReference>
<comment type="caution">
    <text evidence="3">The sequence shown here is derived from an EMBL/GenBank/DDBJ whole genome shotgun (WGS) entry which is preliminary data.</text>
</comment>
<dbReference type="InterPro" id="IPR051534">
    <property type="entry name" value="CBASS_pafABC_assoc_protein"/>
</dbReference>
<evidence type="ECO:0000259" key="2">
    <source>
        <dbReference type="Pfam" id="PF13280"/>
    </source>
</evidence>
<evidence type="ECO:0000313" key="4">
    <source>
        <dbReference type="Proteomes" id="UP000295122"/>
    </source>
</evidence>